<dbReference type="GO" id="GO:0006355">
    <property type="term" value="P:regulation of DNA-templated transcription"/>
    <property type="evidence" value="ECO:0007669"/>
    <property type="project" value="InterPro"/>
</dbReference>
<evidence type="ECO:0000256" key="7">
    <source>
        <dbReference type="SAM" id="MobiDB-lite"/>
    </source>
</evidence>
<dbReference type="Pfam" id="PF00486">
    <property type="entry name" value="Trans_reg_C"/>
    <property type="match status" value="1"/>
</dbReference>
<dbReference type="PANTHER" id="PTHR48111">
    <property type="entry name" value="REGULATOR OF RPOS"/>
    <property type="match status" value="1"/>
</dbReference>
<dbReference type="InterPro" id="IPR016032">
    <property type="entry name" value="Sig_transdc_resp-reg_C-effctor"/>
</dbReference>
<comment type="caution">
    <text evidence="9">The sequence shown here is derived from an EMBL/GenBank/DDBJ whole genome shotgun (WGS) entry which is preliminary data.</text>
</comment>
<dbReference type="Gene3D" id="1.10.10.10">
    <property type="entry name" value="Winged helix-like DNA-binding domain superfamily/Winged helix DNA-binding domain"/>
    <property type="match status" value="1"/>
</dbReference>
<evidence type="ECO:0000256" key="4">
    <source>
        <dbReference type="ARBA" id="ARBA00023125"/>
    </source>
</evidence>
<dbReference type="SUPFAM" id="SSF46894">
    <property type="entry name" value="C-terminal effector domain of the bipartite response regulators"/>
    <property type="match status" value="1"/>
</dbReference>
<dbReference type="RefSeq" id="WP_210155762.1">
    <property type="nucleotide sequence ID" value="NZ_JAFCNB010000005.1"/>
</dbReference>
<keyword evidence="10" id="KW-1185">Reference proteome</keyword>
<dbReference type="InterPro" id="IPR036388">
    <property type="entry name" value="WH-like_DNA-bd_sf"/>
</dbReference>
<evidence type="ECO:0000256" key="1">
    <source>
        <dbReference type="ARBA" id="ARBA00022553"/>
    </source>
</evidence>
<accession>A0A941AJ09</accession>
<name>A0A941AJ09_9ACTN</name>
<dbReference type="GO" id="GO:0032993">
    <property type="term" value="C:protein-DNA complex"/>
    <property type="evidence" value="ECO:0007669"/>
    <property type="project" value="TreeGrafter"/>
</dbReference>
<dbReference type="GO" id="GO:0000156">
    <property type="term" value="F:phosphorelay response regulator activity"/>
    <property type="evidence" value="ECO:0007669"/>
    <property type="project" value="TreeGrafter"/>
</dbReference>
<feature type="region of interest" description="Disordered" evidence="7">
    <location>
        <begin position="186"/>
        <end position="207"/>
    </location>
</feature>
<protein>
    <submittedName>
        <fullName evidence="9">Winged helix-turn-helix domain-containing protein</fullName>
    </submittedName>
</protein>
<evidence type="ECO:0000256" key="6">
    <source>
        <dbReference type="PROSITE-ProRule" id="PRU01091"/>
    </source>
</evidence>
<evidence type="ECO:0000313" key="9">
    <source>
        <dbReference type="EMBL" id="MBP2704457.1"/>
    </source>
</evidence>
<dbReference type="GO" id="GO:0005829">
    <property type="term" value="C:cytosol"/>
    <property type="evidence" value="ECO:0007669"/>
    <property type="project" value="TreeGrafter"/>
</dbReference>
<evidence type="ECO:0000313" key="10">
    <source>
        <dbReference type="Proteomes" id="UP000674234"/>
    </source>
</evidence>
<reference evidence="9" key="1">
    <citation type="submission" date="2021-02" db="EMBL/GenBank/DDBJ databases">
        <title>Draft genome sequence of Microbispora sp. RL4-1S isolated from rice leaves in Thailand.</title>
        <authorList>
            <person name="Muangham S."/>
            <person name="Duangmal K."/>
        </authorList>
    </citation>
    <scope>NUCLEOTIDE SEQUENCE</scope>
    <source>
        <strain evidence="9">RL4-1S</strain>
    </source>
</reference>
<keyword evidence="4 6" id="KW-0238">DNA-binding</keyword>
<dbReference type="EMBL" id="JAFCNB010000005">
    <property type="protein sequence ID" value="MBP2704457.1"/>
    <property type="molecule type" value="Genomic_DNA"/>
</dbReference>
<feature type="DNA-binding region" description="OmpR/PhoB-type" evidence="6">
    <location>
        <begin position="1"/>
        <end position="100"/>
    </location>
</feature>
<keyword evidence="3" id="KW-0805">Transcription regulation</keyword>
<dbReference type="Proteomes" id="UP000674234">
    <property type="component" value="Unassembled WGS sequence"/>
</dbReference>
<organism evidence="9 10">
    <name type="scientific">Microbispora oryzae</name>
    <dbReference type="NCBI Taxonomy" id="2806554"/>
    <lineage>
        <taxon>Bacteria</taxon>
        <taxon>Bacillati</taxon>
        <taxon>Actinomycetota</taxon>
        <taxon>Actinomycetes</taxon>
        <taxon>Streptosporangiales</taxon>
        <taxon>Streptosporangiaceae</taxon>
        <taxon>Microbispora</taxon>
    </lineage>
</organism>
<dbReference type="CDD" id="cd00383">
    <property type="entry name" value="trans_reg_C"/>
    <property type="match status" value="1"/>
</dbReference>
<keyword evidence="1" id="KW-0597">Phosphoprotein</keyword>
<gene>
    <name evidence="9" type="ORF">JOL79_11590</name>
</gene>
<proteinExistence type="predicted"/>
<dbReference type="InterPro" id="IPR039420">
    <property type="entry name" value="WalR-like"/>
</dbReference>
<evidence type="ECO:0000256" key="2">
    <source>
        <dbReference type="ARBA" id="ARBA00023012"/>
    </source>
</evidence>
<dbReference type="PROSITE" id="PS51755">
    <property type="entry name" value="OMPR_PHOB"/>
    <property type="match status" value="1"/>
</dbReference>
<dbReference type="SMART" id="SM00862">
    <property type="entry name" value="Trans_reg_C"/>
    <property type="match status" value="1"/>
</dbReference>
<dbReference type="PANTHER" id="PTHR48111:SF1">
    <property type="entry name" value="TWO-COMPONENT RESPONSE REGULATOR ORR33"/>
    <property type="match status" value="1"/>
</dbReference>
<feature type="domain" description="OmpR/PhoB-type" evidence="8">
    <location>
        <begin position="1"/>
        <end position="100"/>
    </location>
</feature>
<keyword evidence="5" id="KW-0804">Transcription</keyword>
<sequence length="207" mass="22609">MSTPPPGVPELRIDPSAYKAWIGAEPLALTSKEFQLLALLAANTGRVVSRDEISQKVWGGRLAQKSIDMCLSTLRRRLGDSGNAPGHIETVRGVGYRLESAVSVAAPEPPVSGARLRETLTDLIDRMQEHIQARAKELAAPVIEDAQRAAGERVAAADRRLTADRQRWADLEAELRRQIQALERTVDRLRGEHPTAPSSPPIEGTCQ</sequence>
<evidence type="ECO:0000256" key="5">
    <source>
        <dbReference type="ARBA" id="ARBA00023163"/>
    </source>
</evidence>
<dbReference type="InterPro" id="IPR001867">
    <property type="entry name" value="OmpR/PhoB-type_DNA-bd"/>
</dbReference>
<dbReference type="GO" id="GO:0000976">
    <property type="term" value="F:transcription cis-regulatory region binding"/>
    <property type="evidence" value="ECO:0007669"/>
    <property type="project" value="TreeGrafter"/>
</dbReference>
<dbReference type="AlphaFoldDB" id="A0A941AJ09"/>
<evidence type="ECO:0000256" key="3">
    <source>
        <dbReference type="ARBA" id="ARBA00023015"/>
    </source>
</evidence>
<keyword evidence="2" id="KW-0902">Two-component regulatory system</keyword>
<evidence type="ECO:0000259" key="8">
    <source>
        <dbReference type="PROSITE" id="PS51755"/>
    </source>
</evidence>